<evidence type="ECO:0008006" key="3">
    <source>
        <dbReference type="Google" id="ProtNLM"/>
    </source>
</evidence>
<accession>A0A1F6WZJ6</accession>
<dbReference type="InterPro" id="IPR023214">
    <property type="entry name" value="HAD_sf"/>
</dbReference>
<dbReference type="Gene3D" id="3.40.50.1000">
    <property type="entry name" value="HAD superfamily/HAD-like"/>
    <property type="match status" value="1"/>
</dbReference>
<dbReference type="EMBL" id="MFUR01000003">
    <property type="protein sequence ID" value="OGI87300.1"/>
    <property type="molecule type" value="Genomic_DNA"/>
</dbReference>
<evidence type="ECO:0000313" key="2">
    <source>
        <dbReference type="Proteomes" id="UP000177001"/>
    </source>
</evidence>
<dbReference type="Pfam" id="PF00702">
    <property type="entry name" value="Hydrolase"/>
    <property type="match status" value="1"/>
</dbReference>
<protein>
    <recommendedName>
        <fullName evidence="3">Haloacid dehalogenase</fullName>
    </recommendedName>
</protein>
<dbReference type="AlphaFoldDB" id="A0A1F6WZJ6"/>
<dbReference type="InterPro" id="IPR036412">
    <property type="entry name" value="HAD-like_sf"/>
</dbReference>
<gene>
    <name evidence="1" type="ORF">A3A91_02270</name>
</gene>
<dbReference type="Proteomes" id="UP000177001">
    <property type="component" value="Unassembled WGS sequence"/>
</dbReference>
<comment type="caution">
    <text evidence="1">The sequence shown here is derived from an EMBL/GenBank/DDBJ whole genome shotgun (WGS) entry which is preliminary data.</text>
</comment>
<organism evidence="1 2">
    <name type="scientific">Candidatus Nomurabacteria bacterium RIFCSPLOWO2_01_FULL_36_16</name>
    <dbReference type="NCBI Taxonomy" id="1801767"/>
    <lineage>
        <taxon>Bacteria</taxon>
        <taxon>Candidatus Nomuraibacteriota</taxon>
    </lineage>
</organism>
<name>A0A1F6WZJ6_9BACT</name>
<evidence type="ECO:0000313" key="1">
    <source>
        <dbReference type="EMBL" id="OGI87300.1"/>
    </source>
</evidence>
<proteinExistence type="predicted"/>
<sequence>MKFIFDFDDVLFYNTKQFKEYMYECLEKAGIPRDVSLKYYKTVRENQFWLKDFLRHFSLEENMYEKMLNRSKGFVNTEMLTLLKKLGKENCYIVTHGNEQFQRDKIKITGIDSLVSEIFVISESKKEAVENICAKHKNEKVIFVDDKAKHFENLDFKKYPNLKTILYDERGLEKLVLEIKK</sequence>
<dbReference type="SUPFAM" id="SSF56784">
    <property type="entry name" value="HAD-like"/>
    <property type="match status" value="1"/>
</dbReference>
<reference evidence="1 2" key="1">
    <citation type="journal article" date="2016" name="Nat. Commun.">
        <title>Thousands of microbial genomes shed light on interconnected biogeochemical processes in an aquifer system.</title>
        <authorList>
            <person name="Anantharaman K."/>
            <person name="Brown C.T."/>
            <person name="Hug L.A."/>
            <person name="Sharon I."/>
            <person name="Castelle C.J."/>
            <person name="Probst A.J."/>
            <person name="Thomas B.C."/>
            <person name="Singh A."/>
            <person name="Wilkins M.J."/>
            <person name="Karaoz U."/>
            <person name="Brodie E.L."/>
            <person name="Williams K.H."/>
            <person name="Hubbard S.S."/>
            <person name="Banfield J.F."/>
        </authorList>
    </citation>
    <scope>NUCLEOTIDE SEQUENCE [LARGE SCALE GENOMIC DNA]</scope>
</reference>